<feature type="domain" description="HNH nuclease" evidence="2">
    <location>
        <begin position="310"/>
        <end position="360"/>
    </location>
</feature>
<evidence type="ECO:0000313" key="4">
    <source>
        <dbReference type="Proteomes" id="UP000045782"/>
    </source>
</evidence>
<dbReference type="InterPro" id="IPR003615">
    <property type="entry name" value="HNH_nuc"/>
</dbReference>
<gene>
    <name evidence="3" type="ORF">ERS075579_05028</name>
</gene>
<protein>
    <submittedName>
        <fullName evidence="3">HNH nuclease</fullName>
    </submittedName>
</protein>
<dbReference type="AlphaFoldDB" id="A0A0U0ZVG3"/>
<accession>A0A0U0ZVG3</accession>
<dbReference type="Proteomes" id="UP000045782">
    <property type="component" value="Unassembled WGS sequence"/>
</dbReference>
<organism evidence="3 4">
    <name type="scientific">Mycobacteroides abscessus</name>
    <dbReference type="NCBI Taxonomy" id="36809"/>
    <lineage>
        <taxon>Bacteria</taxon>
        <taxon>Bacillati</taxon>
        <taxon>Actinomycetota</taxon>
        <taxon>Actinomycetes</taxon>
        <taxon>Mycobacteriales</taxon>
        <taxon>Mycobacteriaceae</taxon>
        <taxon>Mycobacteroides</taxon>
    </lineage>
</organism>
<dbReference type="InterPro" id="IPR002711">
    <property type="entry name" value="HNH"/>
</dbReference>
<comment type="similarity">
    <text evidence="1">Belongs to the Rv1128c/1148c/1588c/1702c/1945/3466 family.</text>
</comment>
<reference evidence="3 4" key="1">
    <citation type="submission" date="2015-03" db="EMBL/GenBank/DDBJ databases">
        <authorList>
            <person name="Murphy D."/>
        </authorList>
    </citation>
    <scope>NUCLEOTIDE SEQUENCE [LARGE SCALE GENOMIC DNA]</scope>
    <source>
        <strain evidence="3 4">PAP088</strain>
    </source>
</reference>
<dbReference type="GO" id="GO:0008270">
    <property type="term" value="F:zinc ion binding"/>
    <property type="evidence" value="ECO:0007669"/>
    <property type="project" value="InterPro"/>
</dbReference>
<dbReference type="GO" id="GO:0003676">
    <property type="term" value="F:nucleic acid binding"/>
    <property type="evidence" value="ECO:0007669"/>
    <property type="project" value="InterPro"/>
</dbReference>
<evidence type="ECO:0000256" key="1">
    <source>
        <dbReference type="ARBA" id="ARBA00023450"/>
    </source>
</evidence>
<dbReference type="InterPro" id="IPR003870">
    <property type="entry name" value="DUF222"/>
</dbReference>
<dbReference type="CDD" id="cd00085">
    <property type="entry name" value="HNHc"/>
    <property type="match status" value="1"/>
</dbReference>
<dbReference type="GO" id="GO:0004519">
    <property type="term" value="F:endonuclease activity"/>
    <property type="evidence" value="ECO:0007669"/>
    <property type="project" value="InterPro"/>
</dbReference>
<dbReference type="SMART" id="SM00507">
    <property type="entry name" value="HNHc"/>
    <property type="match status" value="1"/>
</dbReference>
<dbReference type="Pfam" id="PF02720">
    <property type="entry name" value="DUF222"/>
    <property type="match status" value="1"/>
</dbReference>
<evidence type="ECO:0000259" key="2">
    <source>
        <dbReference type="SMART" id="SM00507"/>
    </source>
</evidence>
<sequence>MLPLDPATRAAQLVDRIAELERVKAAAAAEQAHAAVLLDRARREEGAANGVPRRRQGAGVATEIALARQDSPARGGRHLGFAKALVNEMPHTLAALECGALSEWRATILVRETAYLAVEDRQKVDVEMCAETARLRGLGDARLAAEAKRLAYRLDAQAVVRRARRAESERRVSLRPAPDTMTYLTALLPVKQGVAVYAALKRTADASMDPVRGQGQIMADTLVERVTGVSAAAAVPVGVNITVSDEALLGGGNEPATIAGHGPVPAAVARRLISEAVSAEAKVLVRRLYRRCATGALVKAESRSRLFPRGLAELIDLRDQTCRTPYCDAPIRHHDHVVGRMRGGPTALDNGQGLCERCNYVKETAGWNVAPVPGADRHTVEFTTPTGTAYRSTAPPLP</sequence>
<dbReference type="Pfam" id="PF01844">
    <property type="entry name" value="HNH"/>
    <property type="match status" value="1"/>
</dbReference>
<dbReference type="RefSeq" id="WP_016893614.1">
    <property type="nucleotide sequence ID" value="NZ_CSWP01000013.1"/>
</dbReference>
<evidence type="ECO:0000313" key="3">
    <source>
        <dbReference type="EMBL" id="CPV71506.1"/>
    </source>
</evidence>
<dbReference type="EMBL" id="CSWP01000013">
    <property type="protein sequence ID" value="CPV71506.1"/>
    <property type="molecule type" value="Genomic_DNA"/>
</dbReference>
<proteinExistence type="inferred from homology"/>
<dbReference type="Gene3D" id="1.10.30.50">
    <property type="match status" value="1"/>
</dbReference>
<name>A0A0U0ZVG3_9MYCO</name>